<reference evidence="2" key="1">
    <citation type="submission" date="2006-10" db="EMBL/GenBank/DDBJ databases">
        <authorList>
            <person name="Amadeo P."/>
            <person name="Zhao Q."/>
            <person name="Wortman J."/>
            <person name="Fraser-Liggett C."/>
            <person name="Carlton J."/>
        </authorList>
    </citation>
    <scope>NUCLEOTIDE SEQUENCE</scope>
    <source>
        <strain evidence="2">G3</strain>
    </source>
</reference>
<evidence type="ECO:0000256" key="1">
    <source>
        <dbReference type="SAM" id="Phobius"/>
    </source>
</evidence>
<evidence type="ECO:0000313" key="3">
    <source>
        <dbReference type="Proteomes" id="UP000001542"/>
    </source>
</evidence>
<dbReference type="VEuPathDB" id="TrichDB:TVAG_348490"/>
<dbReference type="AlphaFoldDB" id="A2DSZ0"/>
<reference evidence="2" key="2">
    <citation type="journal article" date="2007" name="Science">
        <title>Draft genome sequence of the sexually transmitted pathogen Trichomonas vaginalis.</title>
        <authorList>
            <person name="Carlton J.M."/>
            <person name="Hirt R.P."/>
            <person name="Silva J.C."/>
            <person name="Delcher A.L."/>
            <person name="Schatz M."/>
            <person name="Zhao Q."/>
            <person name="Wortman J.R."/>
            <person name="Bidwell S.L."/>
            <person name="Alsmark U.C.M."/>
            <person name="Besteiro S."/>
            <person name="Sicheritz-Ponten T."/>
            <person name="Noel C.J."/>
            <person name="Dacks J.B."/>
            <person name="Foster P.G."/>
            <person name="Simillion C."/>
            <person name="Van de Peer Y."/>
            <person name="Miranda-Saavedra D."/>
            <person name="Barton G.J."/>
            <person name="Westrop G.D."/>
            <person name="Mueller S."/>
            <person name="Dessi D."/>
            <person name="Fiori P.L."/>
            <person name="Ren Q."/>
            <person name="Paulsen I."/>
            <person name="Zhang H."/>
            <person name="Bastida-Corcuera F.D."/>
            <person name="Simoes-Barbosa A."/>
            <person name="Brown M.T."/>
            <person name="Hayes R.D."/>
            <person name="Mukherjee M."/>
            <person name="Okumura C.Y."/>
            <person name="Schneider R."/>
            <person name="Smith A.J."/>
            <person name="Vanacova S."/>
            <person name="Villalvazo M."/>
            <person name="Haas B.J."/>
            <person name="Pertea M."/>
            <person name="Feldblyum T.V."/>
            <person name="Utterback T.R."/>
            <person name="Shu C.L."/>
            <person name="Osoegawa K."/>
            <person name="de Jong P.J."/>
            <person name="Hrdy I."/>
            <person name="Horvathova L."/>
            <person name="Zubacova Z."/>
            <person name="Dolezal P."/>
            <person name="Malik S.B."/>
            <person name="Logsdon J.M. Jr."/>
            <person name="Henze K."/>
            <person name="Gupta A."/>
            <person name="Wang C.C."/>
            <person name="Dunne R.L."/>
            <person name="Upcroft J.A."/>
            <person name="Upcroft P."/>
            <person name="White O."/>
            <person name="Salzberg S.L."/>
            <person name="Tang P."/>
            <person name="Chiu C.-H."/>
            <person name="Lee Y.-S."/>
            <person name="Embley T.M."/>
            <person name="Coombs G.H."/>
            <person name="Mottram J.C."/>
            <person name="Tachezy J."/>
            <person name="Fraser-Liggett C.M."/>
            <person name="Johnson P.J."/>
        </authorList>
    </citation>
    <scope>NUCLEOTIDE SEQUENCE [LARGE SCALE GENOMIC DNA]</scope>
    <source>
        <strain evidence="2">G3</strain>
    </source>
</reference>
<dbReference type="SUPFAM" id="SSF52058">
    <property type="entry name" value="L domain-like"/>
    <property type="match status" value="2"/>
</dbReference>
<dbReference type="Gene3D" id="3.80.10.10">
    <property type="entry name" value="Ribonuclease Inhibitor"/>
    <property type="match status" value="2"/>
</dbReference>
<dbReference type="PANTHER" id="PTHR45661:SF3">
    <property type="entry name" value="IG-LIKE DOMAIN-CONTAINING PROTEIN"/>
    <property type="match status" value="1"/>
</dbReference>
<keyword evidence="1" id="KW-0812">Transmembrane</keyword>
<feature type="transmembrane region" description="Helical" evidence="1">
    <location>
        <begin position="769"/>
        <end position="793"/>
    </location>
</feature>
<sequence length="798" mass="92176">MSAAIEEIAINFQLFNNKALSKLSIKKLTIYSPILDEYFYYNLEYYTITDGQNFPNLTTIEFTHDSELICFSNMNIEQIIIPNDPNFRCSIKIAGLPKLKNLPNGINTVFYVGDMPEIETVDLTFCTIIYRNSFFNCPKLKRIIGWGDHAMFLGPGLFQFSPLVDINIWNENLSYEVRDIINEQFSPLQFSQIKEININASYPPIFRGCKTLKKVKYIEGSGITRIEYDAFYDCESLTEVELCSSITTIAANAFKNTNISYLDLTNIQELDISAFYGTPLKEIIINKNVQKVLYFFETTDDPIVLEYIERNVYLPKLEKVTFKSEVTIFNTLYFNSPNLKEYVLVDNSNFKSIDKVIYTADKQTLYAYPGGLEAKEFIIPDFVRNVNHNAFAFTNNLEKIIINSNMVLTESTFAYCTSVKTVVINFKTNVLSKGCFAFCTNLTSIKIHENAAITMLDSHCFHGCISLQRLDFKNELEIVEESCFQDCQSLVEVNLSQLYSIPKSCFKGNLQSQLNLHMGSNMKIMNKEAFMDTKITEFICPENLFIIDEFAFSNCTELINFKFNENIQRLEGYSFYNVGIRELYIPDSIEYINSTSFCNSTHIEFKFSEGGHPIYYVENDCFMNKTGGLMFVLWKKGSVFEIPQNVKIISNEAIKSSNFYRFIVNPDISDSELLRIKSNEYIDMYNSKICVKPPSSSNEPDNCILEISDENNIDRYEKEGEYEPTYKLSNSLYLEESFKYIEEYITDNTWYYYANQSLPFLENLRVYSLFHVVLLVFVAFLSVLIIILLITALKVTHE</sequence>
<dbReference type="InterPro" id="IPR032675">
    <property type="entry name" value="LRR_dom_sf"/>
</dbReference>
<dbReference type="InterPro" id="IPR053139">
    <property type="entry name" value="Surface_bspA-like"/>
</dbReference>
<dbReference type="RefSeq" id="XP_001328762.1">
    <property type="nucleotide sequence ID" value="XM_001328727.1"/>
</dbReference>
<dbReference type="PANTHER" id="PTHR45661">
    <property type="entry name" value="SURFACE ANTIGEN"/>
    <property type="match status" value="1"/>
</dbReference>
<name>A2DSZ0_TRIV3</name>
<dbReference type="Pfam" id="PF13306">
    <property type="entry name" value="LRR_5"/>
    <property type="match status" value="3"/>
</dbReference>
<protein>
    <submittedName>
        <fullName evidence="2">Surface antigen BspA-like</fullName>
    </submittedName>
</protein>
<keyword evidence="3" id="KW-1185">Reference proteome</keyword>
<proteinExistence type="predicted"/>
<dbReference type="SMR" id="A2DSZ0"/>
<dbReference type="Proteomes" id="UP000001542">
    <property type="component" value="Unassembled WGS sequence"/>
</dbReference>
<accession>A2DSZ0</accession>
<dbReference type="InterPro" id="IPR026906">
    <property type="entry name" value="LRR_5"/>
</dbReference>
<dbReference type="VEuPathDB" id="TrichDB:TVAGG3_1041190"/>
<keyword evidence="1" id="KW-0472">Membrane</keyword>
<organism evidence="2 3">
    <name type="scientific">Trichomonas vaginalis (strain ATCC PRA-98 / G3)</name>
    <dbReference type="NCBI Taxonomy" id="412133"/>
    <lineage>
        <taxon>Eukaryota</taxon>
        <taxon>Metamonada</taxon>
        <taxon>Parabasalia</taxon>
        <taxon>Trichomonadida</taxon>
        <taxon>Trichomonadidae</taxon>
        <taxon>Trichomonas</taxon>
    </lineage>
</organism>
<gene>
    <name evidence="2" type="ORF">TVAG_348490</name>
</gene>
<keyword evidence="1" id="KW-1133">Transmembrane helix</keyword>
<dbReference type="InParanoid" id="A2DSZ0"/>
<dbReference type="EMBL" id="DS113241">
    <property type="protein sequence ID" value="EAY16539.1"/>
    <property type="molecule type" value="Genomic_DNA"/>
</dbReference>
<evidence type="ECO:0000313" key="2">
    <source>
        <dbReference type="EMBL" id="EAY16539.1"/>
    </source>
</evidence>
<dbReference type="KEGG" id="tva:4774549"/>